<keyword evidence="2" id="KW-0378">Hydrolase</keyword>
<keyword evidence="8" id="KW-1185">Reference proteome</keyword>
<feature type="domain" description="Penicillin-binding protein dimerisation" evidence="6">
    <location>
        <begin position="87"/>
        <end position="223"/>
    </location>
</feature>
<dbReference type="Gene3D" id="3.90.1310.10">
    <property type="entry name" value="Penicillin-binding protein 2a (Domain 2)"/>
    <property type="match status" value="1"/>
</dbReference>
<protein>
    <submittedName>
        <fullName evidence="7">Penicillin-binding protein 2</fullName>
    </submittedName>
</protein>
<keyword evidence="3 4" id="KW-0472">Membrane</keyword>
<accession>A0ABT2ZJY8</accession>
<dbReference type="InterPro" id="IPR050515">
    <property type="entry name" value="Beta-lactam/transpept"/>
</dbReference>
<dbReference type="PANTHER" id="PTHR30627">
    <property type="entry name" value="PEPTIDOGLYCAN D,D-TRANSPEPTIDASE"/>
    <property type="match status" value="1"/>
</dbReference>
<proteinExistence type="predicted"/>
<sequence length="594" mass="63687">MTRIPLRPLARILSAREKGENPDAIERENIRLRHEAMRDKARIRAEGRLLLLGVAFLAAFITVGARMGVLASTEPAEPQTAATGASIIAQRADIIDRQGRILATNLVTHSLYAQPQLMVDPARAASELAAIFPDLDEARLKDDFSGKRKFLWVKKKISPEQMQLVHEIGDPGLLFGPREMRLYPNGAIAAHVLGGASFGREGVHSAEVVGVAGVEKTFDGWLRDPANGGAPLALSLDLTIQSTVEDVLYGGMKLMNAKGATAVLMDVHSGEVVALASLPDFDPNTRPAPLLKGDPSDSPLFNRAVQGVYELGSTFKIFAVAQAMELGLVNPTTMVETKGPMFWGKFKIRDFHNYGPQLSVTDVIVKSSNIGTAHIAQAIGGERQQQFLQALGMFDPTSIELVEAPTGKPLRPAKWPEITTLTVSYGHGVAASPLHLASAYASLVNGGTRITPTILKRDKVETGARLVSEATSATLRDMLRQVVVRGTASFGEVPGYAVGGKTGTADKPLPNGKGYHKDKVIATFASIFPSNDPKYVLVVSLDEPVETSGTEPRRTAGWTAVPVGAEIIRRAAPLLGLRPELEPVAEAGVIRVRN</sequence>
<dbReference type="Proteomes" id="UP001652564">
    <property type="component" value="Unassembled WGS sequence"/>
</dbReference>
<comment type="subcellular location">
    <subcellularLocation>
        <location evidence="1">Membrane</location>
    </subcellularLocation>
</comment>
<keyword evidence="4" id="KW-0812">Transmembrane</keyword>
<reference evidence="7 8" key="1">
    <citation type="submission" date="2022-10" db="EMBL/GenBank/DDBJ databases">
        <title>Defluviimonas sp. nov., isolated from ocean surface sediments.</title>
        <authorList>
            <person name="He W."/>
            <person name="Wang L."/>
            <person name="Zhang D.-F."/>
        </authorList>
    </citation>
    <scope>NUCLEOTIDE SEQUENCE [LARGE SCALE GENOMIC DNA]</scope>
    <source>
        <strain evidence="7 8">WL0050</strain>
    </source>
</reference>
<keyword evidence="2" id="KW-0645">Protease</keyword>
<feature type="transmembrane region" description="Helical" evidence="4">
    <location>
        <begin position="49"/>
        <end position="69"/>
    </location>
</feature>
<evidence type="ECO:0000259" key="5">
    <source>
        <dbReference type="Pfam" id="PF00905"/>
    </source>
</evidence>
<feature type="domain" description="Penicillin-binding protein transpeptidase" evidence="5">
    <location>
        <begin position="261"/>
        <end position="545"/>
    </location>
</feature>
<dbReference type="Gene3D" id="3.30.450.330">
    <property type="match status" value="1"/>
</dbReference>
<keyword evidence="4" id="KW-1133">Transmembrane helix</keyword>
<evidence type="ECO:0000256" key="4">
    <source>
        <dbReference type="SAM" id="Phobius"/>
    </source>
</evidence>
<evidence type="ECO:0000313" key="8">
    <source>
        <dbReference type="Proteomes" id="UP001652564"/>
    </source>
</evidence>
<dbReference type="Gene3D" id="3.40.710.10">
    <property type="entry name" value="DD-peptidase/beta-lactamase superfamily"/>
    <property type="match status" value="1"/>
</dbReference>
<organism evidence="7 8">
    <name type="scientific">Albidovulum litorale</name>
    <dbReference type="NCBI Taxonomy" id="2984134"/>
    <lineage>
        <taxon>Bacteria</taxon>
        <taxon>Pseudomonadati</taxon>
        <taxon>Pseudomonadota</taxon>
        <taxon>Alphaproteobacteria</taxon>
        <taxon>Rhodobacterales</taxon>
        <taxon>Paracoccaceae</taxon>
        <taxon>Albidovulum</taxon>
    </lineage>
</organism>
<keyword evidence="2" id="KW-0121">Carboxypeptidase</keyword>
<evidence type="ECO:0000259" key="6">
    <source>
        <dbReference type="Pfam" id="PF03717"/>
    </source>
</evidence>
<dbReference type="SUPFAM" id="SSF56601">
    <property type="entry name" value="beta-lactamase/transpeptidase-like"/>
    <property type="match status" value="1"/>
</dbReference>
<gene>
    <name evidence="7" type="ORF">OEZ71_03880</name>
</gene>
<comment type="caution">
    <text evidence="7">The sequence shown here is derived from an EMBL/GenBank/DDBJ whole genome shotgun (WGS) entry which is preliminary data.</text>
</comment>
<dbReference type="InterPro" id="IPR005311">
    <property type="entry name" value="PBP_dimer"/>
</dbReference>
<dbReference type="RefSeq" id="WP_263738599.1">
    <property type="nucleotide sequence ID" value="NZ_JAOWKZ010000001.1"/>
</dbReference>
<evidence type="ECO:0000313" key="7">
    <source>
        <dbReference type="EMBL" id="MCV2871430.1"/>
    </source>
</evidence>
<dbReference type="PANTHER" id="PTHR30627:SF1">
    <property type="entry name" value="PEPTIDOGLYCAN D,D-TRANSPEPTIDASE FTSI"/>
    <property type="match status" value="1"/>
</dbReference>
<evidence type="ECO:0000256" key="3">
    <source>
        <dbReference type="ARBA" id="ARBA00023136"/>
    </source>
</evidence>
<dbReference type="Pfam" id="PF03717">
    <property type="entry name" value="PBP_dimer"/>
    <property type="match status" value="1"/>
</dbReference>
<dbReference type="InterPro" id="IPR001460">
    <property type="entry name" value="PCN-bd_Tpept"/>
</dbReference>
<dbReference type="InterPro" id="IPR036138">
    <property type="entry name" value="PBP_dimer_sf"/>
</dbReference>
<dbReference type="Pfam" id="PF00905">
    <property type="entry name" value="Transpeptidase"/>
    <property type="match status" value="1"/>
</dbReference>
<dbReference type="InterPro" id="IPR012338">
    <property type="entry name" value="Beta-lactam/transpept-like"/>
</dbReference>
<evidence type="ECO:0000256" key="1">
    <source>
        <dbReference type="ARBA" id="ARBA00004370"/>
    </source>
</evidence>
<dbReference type="SUPFAM" id="SSF56519">
    <property type="entry name" value="Penicillin binding protein dimerisation domain"/>
    <property type="match status" value="1"/>
</dbReference>
<dbReference type="EMBL" id="JAOWKZ010000001">
    <property type="protein sequence ID" value="MCV2871430.1"/>
    <property type="molecule type" value="Genomic_DNA"/>
</dbReference>
<name>A0ABT2ZJY8_9RHOB</name>
<evidence type="ECO:0000256" key="2">
    <source>
        <dbReference type="ARBA" id="ARBA00022645"/>
    </source>
</evidence>